<dbReference type="PANTHER" id="PTHR11742:SF6">
    <property type="entry name" value="MANNOSYL-OLIGOSACCHARIDE ALPHA-1,2-MANNOSIDASE IA-RELATED"/>
    <property type="match status" value="1"/>
</dbReference>
<dbReference type="InterPro" id="IPR036026">
    <property type="entry name" value="Seven-hairpin_glycosidases"/>
</dbReference>
<evidence type="ECO:0000256" key="14">
    <source>
        <dbReference type="PIRSR" id="PIRSR601382-2"/>
    </source>
</evidence>
<dbReference type="Pfam" id="PF06200">
    <property type="entry name" value="tify"/>
    <property type="match status" value="1"/>
</dbReference>
<keyword evidence="12 17" id="KW-0539">Nucleus</keyword>
<keyword evidence="8" id="KW-0805">Transcription regulation</keyword>
<dbReference type="Pfam" id="PF01532">
    <property type="entry name" value="Glyco_hydro_47"/>
    <property type="match status" value="2"/>
</dbReference>
<dbReference type="PROSITE" id="PS51320">
    <property type="entry name" value="TIFY"/>
    <property type="match status" value="1"/>
</dbReference>
<dbReference type="PROSITE" id="PS00344">
    <property type="entry name" value="GATA_ZN_FINGER_1"/>
    <property type="match status" value="1"/>
</dbReference>
<evidence type="ECO:0000256" key="10">
    <source>
        <dbReference type="ARBA" id="ARBA00023157"/>
    </source>
</evidence>
<evidence type="ECO:0000259" key="23">
    <source>
        <dbReference type="PROSITE" id="PS51320"/>
    </source>
</evidence>
<dbReference type="GO" id="GO:0005634">
    <property type="term" value="C:nucleus"/>
    <property type="evidence" value="ECO:0007669"/>
    <property type="project" value="UniProtKB-SubCell"/>
</dbReference>
<feature type="region of interest" description="Disordered" evidence="20">
    <location>
        <begin position="180"/>
        <end position="216"/>
    </location>
</feature>
<evidence type="ECO:0000256" key="1">
    <source>
        <dbReference type="ARBA" id="ARBA00001913"/>
    </source>
</evidence>
<dbReference type="GO" id="GO:0000139">
    <property type="term" value="C:Golgi membrane"/>
    <property type="evidence" value="ECO:0007669"/>
    <property type="project" value="TreeGrafter"/>
</dbReference>
<dbReference type="SUPFAM" id="SSF57716">
    <property type="entry name" value="Glucocorticoid receptor-like (DNA-binding domain)"/>
    <property type="match status" value="1"/>
</dbReference>
<dbReference type="InterPro" id="IPR012341">
    <property type="entry name" value="6hp_glycosidase-like_sf"/>
</dbReference>
<feature type="active site" evidence="13">
    <location>
        <position position="594"/>
    </location>
</feature>
<dbReference type="AlphaFoldDB" id="A0AAV6JAE7"/>
<dbReference type="InterPro" id="IPR050749">
    <property type="entry name" value="Glycosyl_Hydrolase_47"/>
</dbReference>
<feature type="domain" description="Tify" evidence="23">
    <location>
        <begin position="79"/>
        <end position="114"/>
    </location>
</feature>
<evidence type="ECO:0000313" key="25">
    <source>
        <dbReference type="Proteomes" id="UP000823749"/>
    </source>
</evidence>
<organism evidence="24 25">
    <name type="scientific">Rhododendron griersonianum</name>
    <dbReference type="NCBI Taxonomy" id="479676"/>
    <lineage>
        <taxon>Eukaryota</taxon>
        <taxon>Viridiplantae</taxon>
        <taxon>Streptophyta</taxon>
        <taxon>Embryophyta</taxon>
        <taxon>Tracheophyta</taxon>
        <taxon>Spermatophyta</taxon>
        <taxon>Magnoliopsida</taxon>
        <taxon>eudicotyledons</taxon>
        <taxon>Gunneridae</taxon>
        <taxon>Pentapetalae</taxon>
        <taxon>asterids</taxon>
        <taxon>Ericales</taxon>
        <taxon>Ericaceae</taxon>
        <taxon>Ericoideae</taxon>
        <taxon>Rhodoreae</taxon>
        <taxon>Rhododendron</taxon>
    </lineage>
</organism>
<keyword evidence="16" id="KW-0862">Zinc</keyword>
<protein>
    <recommendedName>
        <fullName evidence="18">alpha-1,2-Mannosidase</fullName>
        <ecNumber evidence="18">3.2.1.-</ecNumber>
    </recommendedName>
</protein>
<dbReference type="InterPro" id="IPR000679">
    <property type="entry name" value="Znf_GATA"/>
</dbReference>
<comment type="pathway">
    <text evidence="4">Protein modification; protein glycosylation.</text>
</comment>
<feature type="binding site" evidence="14">
    <location>
        <position position="811"/>
    </location>
    <ligand>
        <name>Ca(2+)</name>
        <dbReference type="ChEBI" id="CHEBI:29108"/>
    </ligand>
</feature>
<dbReference type="SMART" id="SM00979">
    <property type="entry name" value="TIFY"/>
    <property type="match status" value="1"/>
</dbReference>
<dbReference type="PRINTS" id="PR00747">
    <property type="entry name" value="GLYHDRLASE47"/>
</dbReference>
<keyword evidence="18" id="KW-0326">Glycosidase</keyword>
<keyword evidence="25" id="KW-1185">Reference proteome</keyword>
<dbReference type="EMBL" id="JACTNZ010000008">
    <property type="protein sequence ID" value="KAG5538107.1"/>
    <property type="molecule type" value="Genomic_DNA"/>
</dbReference>
<evidence type="ECO:0000259" key="21">
    <source>
        <dbReference type="PROSITE" id="PS50114"/>
    </source>
</evidence>
<evidence type="ECO:0000259" key="22">
    <source>
        <dbReference type="PROSITE" id="PS51017"/>
    </source>
</evidence>
<comment type="caution">
    <text evidence="24">The sequence shown here is derived from an EMBL/GenBank/DDBJ whole genome shotgun (WGS) entry which is preliminary data.</text>
</comment>
<dbReference type="PANTHER" id="PTHR11742">
    <property type="entry name" value="MANNOSYL-OLIGOSACCHARIDE ALPHA-1,2-MANNOSIDASE-RELATED"/>
    <property type="match status" value="1"/>
</dbReference>
<evidence type="ECO:0000256" key="19">
    <source>
        <dbReference type="SAM" id="Coils"/>
    </source>
</evidence>
<keyword evidence="16" id="KW-0863">Zinc-finger</keyword>
<dbReference type="GO" id="GO:0006355">
    <property type="term" value="P:regulation of DNA-templated transcription"/>
    <property type="evidence" value="ECO:0007669"/>
    <property type="project" value="InterPro"/>
</dbReference>
<dbReference type="EC" id="3.2.1.-" evidence="18"/>
<dbReference type="FunFam" id="1.50.10.10:FF:000102">
    <property type="entry name" value="Mannosyl-oligosaccharide 1,2-alpha-mannosidase MNS2"/>
    <property type="match status" value="1"/>
</dbReference>
<dbReference type="GO" id="GO:0004571">
    <property type="term" value="F:mannosyl-oligosaccharide 1,2-alpha-mannosidase activity"/>
    <property type="evidence" value="ECO:0007669"/>
    <property type="project" value="InterPro"/>
</dbReference>
<feature type="active site" description="Proton donor" evidence="13">
    <location>
        <position position="705"/>
    </location>
</feature>
<dbReference type="SUPFAM" id="SSF48225">
    <property type="entry name" value="Seven-hairpin glycosidases"/>
    <property type="match status" value="1"/>
</dbReference>
<feature type="compositionally biased region" description="Polar residues" evidence="20">
    <location>
        <begin position="198"/>
        <end position="216"/>
    </location>
</feature>
<evidence type="ECO:0000256" key="18">
    <source>
        <dbReference type="RuleBase" id="RU361193"/>
    </source>
</evidence>
<evidence type="ECO:0000313" key="24">
    <source>
        <dbReference type="EMBL" id="KAG5538107.1"/>
    </source>
</evidence>
<evidence type="ECO:0000256" key="20">
    <source>
        <dbReference type="SAM" id="MobiDB-lite"/>
    </source>
</evidence>
<evidence type="ECO:0000256" key="16">
    <source>
        <dbReference type="PROSITE-ProRule" id="PRU00094"/>
    </source>
</evidence>
<dbReference type="GO" id="GO:0043565">
    <property type="term" value="F:sequence-specific DNA binding"/>
    <property type="evidence" value="ECO:0007669"/>
    <property type="project" value="InterPro"/>
</dbReference>
<evidence type="ECO:0000256" key="5">
    <source>
        <dbReference type="ARBA" id="ARBA00007658"/>
    </source>
</evidence>
<evidence type="ECO:0000256" key="2">
    <source>
        <dbReference type="ARBA" id="ARBA00002206"/>
    </source>
</evidence>
<dbReference type="InterPro" id="IPR013088">
    <property type="entry name" value="Znf_NHR/GATA"/>
</dbReference>
<keyword evidence="9" id="KW-0238">DNA-binding</keyword>
<evidence type="ECO:0000256" key="13">
    <source>
        <dbReference type="PIRSR" id="PIRSR601382-1"/>
    </source>
</evidence>
<comment type="similarity">
    <text evidence="6">Belongs to the type IV zinc-finger family. Class C subfamily.</text>
</comment>
<dbReference type="Pfam" id="PF06203">
    <property type="entry name" value="CCT"/>
    <property type="match status" value="1"/>
</dbReference>
<feature type="active site" evidence="13">
    <location>
        <position position="727"/>
    </location>
</feature>
<evidence type="ECO:0000256" key="7">
    <source>
        <dbReference type="ARBA" id="ARBA00022801"/>
    </source>
</evidence>
<accession>A0AAV6JAE7</accession>
<feature type="domain" description="CCT" evidence="22">
    <location>
        <begin position="147"/>
        <end position="189"/>
    </location>
</feature>
<evidence type="ECO:0000256" key="9">
    <source>
        <dbReference type="ARBA" id="ARBA00023125"/>
    </source>
</evidence>
<feature type="disulfide bond" evidence="15">
    <location>
        <begin position="659"/>
        <end position="691"/>
    </location>
</feature>
<gene>
    <name evidence="24" type="ORF">RHGRI_025253</name>
</gene>
<dbReference type="SMART" id="SM00401">
    <property type="entry name" value="ZnF_GATA"/>
    <property type="match status" value="1"/>
</dbReference>
<evidence type="ECO:0000256" key="4">
    <source>
        <dbReference type="ARBA" id="ARBA00004922"/>
    </source>
</evidence>
<dbReference type="Pfam" id="PF00320">
    <property type="entry name" value="GATA"/>
    <property type="match status" value="1"/>
</dbReference>
<keyword evidence="7 18" id="KW-0378">Hydrolase</keyword>
<feature type="active site" description="Proton donor" evidence="13">
    <location>
        <position position="452"/>
    </location>
</feature>
<dbReference type="InterPro" id="IPR010402">
    <property type="entry name" value="CCT_domain"/>
</dbReference>
<name>A0AAV6JAE7_9ERIC</name>
<keyword evidence="19" id="KW-0175">Coiled coil</keyword>
<evidence type="ECO:0000256" key="8">
    <source>
        <dbReference type="ARBA" id="ARBA00023015"/>
    </source>
</evidence>
<feature type="region of interest" description="Disordered" evidence="20">
    <location>
        <begin position="37"/>
        <end position="79"/>
    </location>
</feature>
<keyword evidence="14" id="KW-0106">Calcium</keyword>
<keyword evidence="10 15" id="KW-1015">Disulfide bond</keyword>
<dbReference type="Gene3D" id="1.50.10.10">
    <property type="match status" value="2"/>
</dbReference>
<dbReference type="InterPro" id="IPR010399">
    <property type="entry name" value="Tify_dom"/>
</dbReference>
<dbReference type="PROSITE" id="PS50114">
    <property type="entry name" value="GATA_ZN_FINGER_2"/>
    <property type="match status" value="1"/>
</dbReference>
<dbReference type="GO" id="GO:0005509">
    <property type="term" value="F:calcium ion binding"/>
    <property type="evidence" value="ECO:0007669"/>
    <property type="project" value="InterPro"/>
</dbReference>
<dbReference type="GO" id="GO:0005783">
    <property type="term" value="C:endoplasmic reticulum"/>
    <property type="evidence" value="ECO:0007669"/>
    <property type="project" value="TreeGrafter"/>
</dbReference>
<keyword evidence="11" id="KW-0804">Transcription</keyword>
<evidence type="ECO:0000256" key="11">
    <source>
        <dbReference type="ARBA" id="ARBA00023163"/>
    </source>
</evidence>
<evidence type="ECO:0000256" key="17">
    <source>
        <dbReference type="PROSITE-ProRule" id="PRU00357"/>
    </source>
</evidence>
<comment type="similarity">
    <text evidence="5 18">Belongs to the glycosyl hydrolase 47 family.</text>
</comment>
<dbReference type="Proteomes" id="UP000823749">
    <property type="component" value="Chromosome 8"/>
</dbReference>
<feature type="coiled-coil region" evidence="19">
    <location>
        <begin position="276"/>
        <end position="303"/>
    </location>
</feature>
<evidence type="ECO:0000256" key="15">
    <source>
        <dbReference type="PIRSR" id="PIRSR601382-3"/>
    </source>
</evidence>
<dbReference type="GO" id="GO:0005975">
    <property type="term" value="P:carbohydrate metabolic process"/>
    <property type="evidence" value="ECO:0007669"/>
    <property type="project" value="InterPro"/>
</dbReference>
<evidence type="ECO:0000256" key="3">
    <source>
        <dbReference type="ARBA" id="ARBA00004123"/>
    </source>
</evidence>
<proteinExistence type="inferred from homology"/>
<dbReference type="CDD" id="cd00202">
    <property type="entry name" value="ZnF_GATA"/>
    <property type="match status" value="1"/>
</dbReference>
<dbReference type="PROSITE" id="PS51017">
    <property type="entry name" value="CCT"/>
    <property type="match status" value="1"/>
</dbReference>
<dbReference type="Gene3D" id="3.30.50.10">
    <property type="entry name" value="Erythroid Transcription Factor GATA-1, subunit A"/>
    <property type="match status" value="1"/>
</dbReference>
<dbReference type="InterPro" id="IPR001382">
    <property type="entry name" value="Glyco_hydro_47"/>
</dbReference>
<feature type="domain" description="GATA-type" evidence="21">
    <location>
        <begin position="217"/>
        <end position="265"/>
    </location>
</feature>
<reference evidence="24" key="1">
    <citation type="submission" date="2020-08" db="EMBL/GenBank/DDBJ databases">
        <title>Plant Genome Project.</title>
        <authorList>
            <person name="Zhang R.-G."/>
        </authorList>
    </citation>
    <scope>NUCLEOTIDE SEQUENCE</scope>
    <source>
        <strain evidence="24">WSP0</strain>
        <tissue evidence="24">Leaf</tissue>
    </source>
</reference>
<evidence type="ECO:0000256" key="12">
    <source>
        <dbReference type="ARBA" id="ARBA00023242"/>
    </source>
</evidence>
<keyword evidence="14" id="KW-0479">Metal-binding</keyword>
<comment type="function">
    <text evidence="2">Transcriptional activator that specifically binds 5'-GATA-3' or 5'-GAT-3' motifs within gene promoters.</text>
</comment>
<sequence>MDGIDESQARMRMTDEHQAIHHPGHYIQEHDHHVLHHLSNGNGMEHDDNGGGSEDMEGEIHPDHGNLTDTHNAMVAHGGSDSNNQLTLSFQGQVYVFDSVSPEKVQAVLLLLGGREVPPNIPAIPLSSHQNTRGMSSTPQISSVPQRLASLMRFREKRKERNFDKKIRYTVRKEVALRMQRNKGQFTSSKPNHDESASAVTSWDSNQTWASDGSGSQQQDIVCRHCGVSEKSTPMMRRGPEGPRTLCNACGLMWANKGTLRDLSKAAPQSGQNPSLSQNEEEVSKLNEELIRLQNMLEELNINKGVSGGKMGKKDVIDDPINIQRREKVKDAMIHAWSSYEKYAWGNDELQPQTKNGVDSFGGLGATLIDSLDTLYIMGLHEQFQRARELSAFEHLDIHFTHSTRPTCSFSWDFFLLNSGSMIVAGGGAEDLSQWVVSSLDFNKNYDASVFETTIRVVGGLLSAYDLSGDKVFLEKAKDIADRLLPAWDTPSGIPRNIINLAHGNAHNPSWTGGESILADSATEQLEFIALSQRTGDPKYQQKGPEIDTSMFQVENVILQLNKTFPADGLLGIYLDPNRGTTSYSTITFGAMGDSFYEYLLKAWIQGNKTAAVKHYREMWETSMKGLQSLVRKSTPSSFTYICEKTGDAIKDKMDELACFAPGMIALGASGSGPDDSQKFLSLAEELAWTCYNFYQSTPTKLAGENYFFHPGQDMSVGTSWNILRPETVESLFYLWRLTGNKTYQEWGWNIFEAFEKNSRVEAGYVGLKDVNSGVKDNMMQSFFLAETLKYFYLLYSPSSVISLDEWVFNTEAHPLKIVTRHDQVQNYGGLDKHNKLVDRSRGRKEGRYVDH</sequence>
<dbReference type="GO" id="GO:0008270">
    <property type="term" value="F:zinc ion binding"/>
    <property type="evidence" value="ECO:0007669"/>
    <property type="project" value="UniProtKB-KW"/>
</dbReference>
<evidence type="ECO:0000256" key="6">
    <source>
        <dbReference type="ARBA" id="ARBA00007722"/>
    </source>
</evidence>
<comment type="subcellular location">
    <subcellularLocation>
        <location evidence="3 17">Nucleus</location>
    </subcellularLocation>
</comment>
<comment type="cofactor">
    <cofactor evidence="1 14">
        <name>Ca(2+)</name>
        <dbReference type="ChEBI" id="CHEBI:29108"/>
    </cofactor>
</comment>